<protein>
    <recommendedName>
        <fullName evidence="6">Small ribosomal subunit protein uS17</fullName>
    </recommendedName>
</protein>
<dbReference type="PROSITE" id="PS00056">
    <property type="entry name" value="RIBOSOMAL_S17"/>
    <property type="match status" value="1"/>
</dbReference>
<dbReference type="InterPro" id="IPR000266">
    <property type="entry name" value="Ribosomal_uS17"/>
</dbReference>
<keyword evidence="4 6" id="KW-0689">Ribosomal protein</keyword>
<dbReference type="PANTHER" id="PTHR10744">
    <property type="entry name" value="40S RIBOSOMAL PROTEIN S11 FAMILY MEMBER"/>
    <property type="match status" value="1"/>
</dbReference>
<dbReference type="Proteomes" id="UP000178450">
    <property type="component" value="Unassembled WGS sequence"/>
</dbReference>
<reference evidence="8 9" key="1">
    <citation type="journal article" date="2016" name="Nat. Commun.">
        <title>Thousands of microbial genomes shed light on interconnected biogeochemical processes in an aquifer system.</title>
        <authorList>
            <person name="Anantharaman K."/>
            <person name="Brown C.T."/>
            <person name="Hug L.A."/>
            <person name="Sharon I."/>
            <person name="Castelle C.J."/>
            <person name="Probst A.J."/>
            <person name="Thomas B.C."/>
            <person name="Singh A."/>
            <person name="Wilkins M.J."/>
            <person name="Karaoz U."/>
            <person name="Brodie E.L."/>
            <person name="Williams K.H."/>
            <person name="Hubbard S.S."/>
            <person name="Banfield J.F."/>
        </authorList>
    </citation>
    <scope>NUCLEOTIDE SEQUENCE [LARGE SCALE GENOMIC DNA]</scope>
</reference>
<proteinExistence type="inferred from homology"/>
<dbReference type="CDD" id="cd00364">
    <property type="entry name" value="Ribosomal_uS17"/>
    <property type="match status" value="1"/>
</dbReference>
<evidence type="ECO:0000256" key="3">
    <source>
        <dbReference type="ARBA" id="ARBA00022884"/>
    </source>
</evidence>
<dbReference type="HAMAP" id="MF_01345_B">
    <property type="entry name" value="Ribosomal_uS17_B"/>
    <property type="match status" value="1"/>
</dbReference>
<dbReference type="GO" id="GO:0019843">
    <property type="term" value="F:rRNA binding"/>
    <property type="evidence" value="ECO:0007669"/>
    <property type="project" value="UniProtKB-UniRule"/>
</dbReference>
<evidence type="ECO:0000256" key="2">
    <source>
        <dbReference type="ARBA" id="ARBA00022730"/>
    </source>
</evidence>
<dbReference type="InterPro" id="IPR019979">
    <property type="entry name" value="Ribosomal_uS17_CS"/>
</dbReference>
<dbReference type="GO" id="GO:0022627">
    <property type="term" value="C:cytosolic small ribosomal subunit"/>
    <property type="evidence" value="ECO:0007669"/>
    <property type="project" value="UniProtKB-UniRule"/>
</dbReference>
<dbReference type="SUPFAM" id="SSF50249">
    <property type="entry name" value="Nucleic acid-binding proteins"/>
    <property type="match status" value="1"/>
</dbReference>
<comment type="function">
    <text evidence="6">One of the primary rRNA binding proteins, it binds specifically to the 5'-end of 16S ribosomal RNA.</text>
</comment>
<dbReference type="PRINTS" id="PR00973">
    <property type="entry name" value="RIBOSOMALS17"/>
</dbReference>
<evidence type="ECO:0000313" key="8">
    <source>
        <dbReference type="EMBL" id="OGK64418.1"/>
    </source>
</evidence>
<evidence type="ECO:0000313" key="9">
    <source>
        <dbReference type="Proteomes" id="UP000178450"/>
    </source>
</evidence>
<dbReference type="Gene3D" id="2.40.50.140">
    <property type="entry name" value="Nucleic acid-binding proteins"/>
    <property type="match status" value="1"/>
</dbReference>
<comment type="caution">
    <text evidence="8">The sequence shown here is derived from an EMBL/GenBank/DDBJ whole genome shotgun (WGS) entry which is preliminary data.</text>
</comment>
<accession>A0A1F7K993</accession>
<dbReference type="GO" id="GO:0003735">
    <property type="term" value="F:structural constituent of ribosome"/>
    <property type="evidence" value="ECO:0007669"/>
    <property type="project" value="UniProtKB-UniRule"/>
</dbReference>
<comment type="subunit">
    <text evidence="6">Part of the 30S ribosomal subunit.</text>
</comment>
<dbReference type="NCBIfam" id="NF004123">
    <property type="entry name" value="PRK05610.1"/>
    <property type="match status" value="1"/>
</dbReference>
<keyword evidence="2 6" id="KW-0699">rRNA-binding</keyword>
<keyword evidence="3 6" id="KW-0694">RNA-binding</keyword>
<evidence type="ECO:0000256" key="5">
    <source>
        <dbReference type="ARBA" id="ARBA00023274"/>
    </source>
</evidence>
<keyword evidence="5 6" id="KW-0687">Ribonucleoprotein</keyword>
<dbReference type="NCBIfam" id="TIGR03635">
    <property type="entry name" value="uS17_bact"/>
    <property type="match status" value="1"/>
</dbReference>
<evidence type="ECO:0000256" key="1">
    <source>
        <dbReference type="ARBA" id="ARBA00010254"/>
    </source>
</evidence>
<dbReference type="AlphaFoldDB" id="A0A1F7K993"/>
<dbReference type="InterPro" id="IPR019984">
    <property type="entry name" value="Ribosomal_uS17_bact/chlr"/>
</dbReference>
<name>A0A1F7K993_9BACT</name>
<dbReference type="Pfam" id="PF00366">
    <property type="entry name" value="Ribosomal_S17"/>
    <property type="match status" value="1"/>
</dbReference>
<evidence type="ECO:0000256" key="4">
    <source>
        <dbReference type="ARBA" id="ARBA00022980"/>
    </source>
</evidence>
<comment type="similarity">
    <text evidence="1 6 7">Belongs to the universal ribosomal protein uS17 family.</text>
</comment>
<organism evidence="8 9">
    <name type="scientific">Candidatus Roizmanbacteria bacterium RIFOXYA1_FULL_41_12</name>
    <dbReference type="NCBI Taxonomy" id="1802082"/>
    <lineage>
        <taxon>Bacteria</taxon>
        <taxon>Candidatus Roizmaniibacteriota</taxon>
    </lineage>
</organism>
<sequence length="76" mass="8817">MTKILEGVVVSAKTEQTVVVRVERKYRHPVYAKIVKRHKKYLAHNPSLKLIEGDLVKIKEVRPISKNKHYLVVGKK</sequence>
<evidence type="ECO:0000256" key="6">
    <source>
        <dbReference type="HAMAP-Rule" id="MF_01345"/>
    </source>
</evidence>
<evidence type="ECO:0000256" key="7">
    <source>
        <dbReference type="RuleBase" id="RU003872"/>
    </source>
</evidence>
<dbReference type="EMBL" id="MGBG01000021">
    <property type="protein sequence ID" value="OGK64418.1"/>
    <property type="molecule type" value="Genomic_DNA"/>
</dbReference>
<dbReference type="GO" id="GO:0006412">
    <property type="term" value="P:translation"/>
    <property type="evidence" value="ECO:0007669"/>
    <property type="project" value="UniProtKB-UniRule"/>
</dbReference>
<dbReference type="InterPro" id="IPR012340">
    <property type="entry name" value="NA-bd_OB-fold"/>
</dbReference>
<gene>
    <name evidence="6" type="primary">rpsQ</name>
    <name evidence="8" type="ORF">A2209_03835</name>
</gene>
<dbReference type="PANTHER" id="PTHR10744:SF1">
    <property type="entry name" value="SMALL RIBOSOMAL SUBUNIT PROTEIN US17M"/>
    <property type="match status" value="1"/>
</dbReference>